<comment type="catalytic activity">
    <reaction evidence="15">
        <text>an acyl-CoA + a 1,2-diacyl-sn-glycerol = a triacyl-sn-glycerol + CoA</text>
        <dbReference type="Rhea" id="RHEA:10868"/>
        <dbReference type="ChEBI" id="CHEBI:17815"/>
        <dbReference type="ChEBI" id="CHEBI:57287"/>
        <dbReference type="ChEBI" id="CHEBI:58342"/>
        <dbReference type="ChEBI" id="CHEBI:64615"/>
        <dbReference type="EC" id="2.3.1.20"/>
    </reaction>
</comment>
<feature type="compositionally biased region" description="Basic residues" evidence="16">
    <location>
        <begin position="187"/>
        <end position="196"/>
    </location>
</feature>
<evidence type="ECO:0000256" key="4">
    <source>
        <dbReference type="ARBA" id="ARBA00005420"/>
    </source>
</evidence>
<dbReference type="PANTHER" id="PTHR12317:SF0">
    <property type="entry name" value="ACYLTRANSFERASE"/>
    <property type="match status" value="1"/>
</dbReference>
<comment type="caution">
    <text evidence="18">The sequence shown here is derived from an EMBL/GenBank/DDBJ whole genome shotgun (WGS) entry which is preliminary data.</text>
</comment>
<dbReference type="GO" id="GO:0005789">
    <property type="term" value="C:endoplasmic reticulum membrane"/>
    <property type="evidence" value="ECO:0007669"/>
    <property type="project" value="UniProtKB-SubCell"/>
</dbReference>
<dbReference type="STRING" id="109264.A0A1F7ZTV3"/>
<comment type="pathway">
    <text evidence="3">Lipid metabolism.</text>
</comment>
<protein>
    <recommendedName>
        <fullName evidence="5">diacylglycerol O-acyltransferase</fullName>
        <ecNumber evidence="5">2.3.1.20</ecNumber>
    </recommendedName>
</protein>
<evidence type="ECO:0000256" key="12">
    <source>
        <dbReference type="ARBA" id="ARBA00023098"/>
    </source>
</evidence>
<evidence type="ECO:0000256" key="2">
    <source>
        <dbReference type="ARBA" id="ARBA00004771"/>
    </source>
</evidence>
<gene>
    <name evidence="18" type="ORF">ABOM_009416</name>
</gene>
<name>A0A1F7ZTV3_9EURO</name>
<evidence type="ECO:0000256" key="14">
    <source>
        <dbReference type="ARBA" id="ARBA00023315"/>
    </source>
</evidence>
<evidence type="ECO:0000256" key="10">
    <source>
        <dbReference type="ARBA" id="ARBA00022824"/>
    </source>
</evidence>
<keyword evidence="6" id="KW-0444">Lipid biosynthesis</keyword>
<evidence type="ECO:0000256" key="13">
    <source>
        <dbReference type="ARBA" id="ARBA00023136"/>
    </source>
</evidence>
<accession>A0A1F7ZTV3</accession>
<feature type="transmembrane region" description="Helical" evidence="17">
    <location>
        <begin position="456"/>
        <end position="474"/>
    </location>
</feature>
<dbReference type="GeneID" id="34452806"/>
<dbReference type="EC" id="2.3.1.20" evidence="5"/>
<keyword evidence="9" id="KW-0319">Glycerol metabolism</keyword>
<dbReference type="CDD" id="cd07987">
    <property type="entry name" value="LPLAT_MGAT-like"/>
    <property type="match status" value="1"/>
</dbReference>
<comment type="similarity">
    <text evidence="4">Belongs to the diacylglycerol acyltransferase family.</text>
</comment>
<evidence type="ECO:0000256" key="8">
    <source>
        <dbReference type="ARBA" id="ARBA00022692"/>
    </source>
</evidence>
<evidence type="ECO:0000256" key="9">
    <source>
        <dbReference type="ARBA" id="ARBA00022798"/>
    </source>
</evidence>
<dbReference type="PANTHER" id="PTHR12317">
    <property type="entry name" value="DIACYLGLYCEROL O-ACYLTRANSFERASE"/>
    <property type="match status" value="1"/>
</dbReference>
<dbReference type="Pfam" id="PF03982">
    <property type="entry name" value="DAGAT"/>
    <property type="match status" value="1"/>
</dbReference>
<comment type="subcellular location">
    <subcellularLocation>
        <location evidence="1">Endoplasmic reticulum membrane</location>
        <topology evidence="1">Multi-pass membrane protein</topology>
    </subcellularLocation>
</comment>
<keyword evidence="12" id="KW-0443">Lipid metabolism</keyword>
<keyword evidence="8 17" id="KW-0812">Transmembrane</keyword>
<evidence type="ECO:0000313" key="18">
    <source>
        <dbReference type="EMBL" id="OGM42857.1"/>
    </source>
</evidence>
<evidence type="ECO:0000256" key="11">
    <source>
        <dbReference type="ARBA" id="ARBA00022989"/>
    </source>
</evidence>
<sequence>MSSQGWTPGSFLGARNAAHADMFTAASASHIRVVLKDDTLGLGARSKRDPLNEPTGLDAFKGLLGRLNGKSDADLEAEQKKREDAKMARYVATKWHTVRFISGGLLAQEKLVSLSPQKETPGAQHGSHQKQGGLDLQKSEKDANTSIEGSSFKVSREEQVSSVPIVEDASRSKSKRHRKDEQGKKDKKDRKTKKRKHVDEPSATGSEILQNMILETSLNATVHESRDASPPVAKISSKERRPMGRHVLRGRHIAQKKKALMDDRSLNEIFMLNAYLPKLNRLHPEVTLAVPDIAGSPSPSQTSVALGIESDMAVTPDITHHPRSTLITLEKSGNRWHETSNGNSQCQDSNSSSDSRDKIPRVSVGNGAHKLQSEPEMMPSYNHILSAAAKSSNSNTSGEPGKIKKMGIRWAPLNIGLERRLQTFVVLCHTLTIAIFLTSFFFACAIPLSWPILLPYLIYISLFSTAATAGTLSGRSNYLRSLRIWSIYASYFPARLHRSERLLPTRKYIFGYHPHGIISHGAFAAFATEALGFSKLFPGITNTLLTLDSNFRIPFYREYALAMGVASVSRESCENLLTKGGTDGEGMGRAITIVIGGARESLDALPHTLRLVLKRRKGFIKLAIRTGADLVPVLAFGENDLYEQVRSDQHPLIHKFQMLIKHTMGFTIPLFHARGVFNYDVGLMPYRRPLNIVVGCPIQVIQQQNRDKIDDDYIDYLHAKYVQELARLWEQWKDVYAKDRTSDLEIVA</sequence>
<evidence type="ECO:0000256" key="17">
    <source>
        <dbReference type="SAM" id="Phobius"/>
    </source>
</evidence>
<feature type="transmembrane region" description="Helical" evidence="17">
    <location>
        <begin position="424"/>
        <end position="450"/>
    </location>
</feature>
<feature type="region of interest" description="Disordered" evidence="16">
    <location>
        <begin position="116"/>
        <end position="205"/>
    </location>
</feature>
<proteinExistence type="inferred from homology"/>
<feature type="compositionally biased region" description="Low complexity" evidence="16">
    <location>
        <begin position="340"/>
        <end position="353"/>
    </location>
</feature>
<dbReference type="InterPro" id="IPR007130">
    <property type="entry name" value="DAGAT"/>
</dbReference>
<dbReference type="GO" id="GO:0004144">
    <property type="term" value="F:diacylglycerol O-acyltransferase activity"/>
    <property type="evidence" value="ECO:0007669"/>
    <property type="project" value="UniProtKB-EC"/>
</dbReference>
<evidence type="ECO:0000256" key="5">
    <source>
        <dbReference type="ARBA" id="ARBA00013244"/>
    </source>
</evidence>
<evidence type="ECO:0000256" key="16">
    <source>
        <dbReference type="SAM" id="MobiDB-lite"/>
    </source>
</evidence>
<feature type="compositionally biased region" description="Polar residues" evidence="16">
    <location>
        <begin position="144"/>
        <end position="153"/>
    </location>
</feature>
<keyword evidence="13 17" id="KW-0472">Membrane</keyword>
<organism evidence="18 19">
    <name type="scientific">Aspergillus bombycis</name>
    <dbReference type="NCBI Taxonomy" id="109264"/>
    <lineage>
        <taxon>Eukaryota</taxon>
        <taxon>Fungi</taxon>
        <taxon>Dikarya</taxon>
        <taxon>Ascomycota</taxon>
        <taxon>Pezizomycotina</taxon>
        <taxon>Eurotiomycetes</taxon>
        <taxon>Eurotiomycetidae</taxon>
        <taxon>Eurotiales</taxon>
        <taxon>Aspergillaceae</taxon>
        <taxon>Aspergillus</taxon>
    </lineage>
</organism>
<dbReference type="Proteomes" id="UP000179179">
    <property type="component" value="Unassembled WGS sequence"/>
</dbReference>
<keyword evidence="10" id="KW-0256">Endoplasmic reticulum</keyword>
<dbReference type="GO" id="GO:0006071">
    <property type="term" value="P:glycerol metabolic process"/>
    <property type="evidence" value="ECO:0007669"/>
    <property type="project" value="UniProtKB-KW"/>
</dbReference>
<keyword evidence="19" id="KW-1185">Reference proteome</keyword>
<evidence type="ECO:0000256" key="6">
    <source>
        <dbReference type="ARBA" id="ARBA00022516"/>
    </source>
</evidence>
<dbReference type="GO" id="GO:0019432">
    <property type="term" value="P:triglyceride biosynthetic process"/>
    <property type="evidence" value="ECO:0007669"/>
    <property type="project" value="TreeGrafter"/>
</dbReference>
<evidence type="ECO:0000256" key="15">
    <source>
        <dbReference type="ARBA" id="ARBA00048109"/>
    </source>
</evidence>
<dbReference type="OrthoDB" id="264532at2759"/>
<feature type="region of interest" description="Disordered" evidence="16">
    <location>
        <begin position="329"/>
        <end position="373"/>
    </location>
</feature>
<dbReference type="RefSeq" id="XP_022386574.1">
    <property type="nucleotide sequence ID" value="XM_022536544.1"/>
</dbReference>
<reference evidence="18 19" key="1">
    <citation type="journal article" date="2016" name="Genome Biol. Evol.">
        <title>Draft genome sequence of an aflatoxigenic Aspergillus species, A. bombycis.</title>
        <authorList>
            <person name="Moore G.G."/>
            <person name="Mack B.M."/>
            <person name="Beltz S.B."/>
            <person name="Gilbert M.K."/>
        </authorList>
    </citation>
    <scope>NUCLEOTIDE SEQUENCE [LARGE SCALE GENOMIC DNA]</scope>
    <source>
        <strain evidence="19">NRRL 26010</strain>
    </source>
</reference>
<dbReference type="AlphaFoldDB" id="A0A1F7ZTV3"/>
<keyword evidence="11 17" id="KW-1133">Transmembrane helix</keyword>
<keyword evidence="14 18" id="KW-0012">Acyltransferase</keyword>
<keyword evidence="7 18" id="KW-0808">Transferase</keyword>
<comment type="pathway">
    <text evidence="2">Glycerolipid metabolism; triacylglycerol biosynthesis.</text>
</comment>
<evidence type="ECO:0000313" key="19">
    <source>
        <dbReference type="Proteomes" id="UP000179179"/>
    </source>
</evidence>
<dbReference type="EMBL" id="LYCR01000081">
    <property type="protein sequence ID" value="OGM42857.1"/>
    <property type="molecule type" value="Genomic_DNA"/>
</dbReference>
<evidence type="ECO:0000256" key="3">
    <source>
        <dbReference type="ARBA" id="ARBA00005189"/>
    </source>
</evidence>
<evidence type="ECO:0000256" key="7">
    <source>
        <dbReference type="ARBA" id="ARBA00022679"/>
    </source>
</evidence>
<evidence type="ECO:0000256" key="1">
    <source>
        <dbReference type="ARBA" id="ARBA00004477"/>
    </source>
</evidence>